<accession>A0A1A5J9C1</accession>
<evidence type="ECO:0000313" key="1">
    <source>
        <dbReference type="EMBL" id="OBP72992.1"/>
    </source>
</evidence>
<proteinExistence type="predicted"/>
<evidence type="ECO:0000313" key="2">
    <source>
        <dbReference type="Proteomes" id="UP000093748"/>
    </source>
</evidence>
<dbReference type="GeneID" id="66684224"/>
<dbReference type="AlphaFoldDB" id="A0A1A5J9C1"/>
<gene>
    <name evidence="1" type="ORF">BAE39_19665</name>
</gene>
<name>A0A1A5J9C1_RHILI</name>
<sequence length="123" mass="13845">MSEATLWDLINAGQDRMSFAQRRLWDMISIDPEQWIHRTPAGEDHRIWVVALIGRTLISYNDFEHGFDRSNFVQYGEIAQIGGGQSDLEIAVQDALNELEFGRRTAPVVSAPKPGTYPGQGSR</sequence>
<dbReference type="RefSeq" id="WP_032930179.1">
    <property type="nucleotide sequence ID" value="NZ_LZTH01000044.1"/>
</dbReference>
<organism evidence="1 2">
    <name type="scientific">Rhizobium loti</name>
    <name type="common">Mesorhizobium loti</name>
    <dbReference type="NCBI Taxonomy" id="381"/>
    <lineage>
        <taxon>Bacteria</taxon>
        <taxon>Pseudomonadati</taxon>
        <taxon>Pseudomonadota</taxon>
        <taxon>Alphaproteobacteria</taxon>
        <taxon>Hyphomicrobiales</taxon>
        <taxon>Phyllobacteriaceae</taxon>
        <taxon>Mesorhizobium</taxon>
    </lineage>
</organism>
<protein>
    <submittedName>
        <fullName evidence="1">Uncharacterized protein</fullName>
    </submittedName>
</protein>
<dbReference type="Proteomes" id="UP000093748">
    <property type="component" value="Unassembled WGS sequence"/>
</dbReference>
<comment type="caution">
    <text evidence="1">The sequence shown here is derived from an EMBL/GenBank/DDBJ whole genome shotgun (WGS) entry which is preliminary data.</text>
</comment>
<reference evidence="2" key="1">
    <citation type="submission" date="2016-06" db="EMBL/GenBank/DDBJ databases">
        <title>NZP2037 Pacbio-Illumina hybrid assembly.</title>
        <authorList>
            <person name="Ramsay J.P."/>
        </authorList>
    </citation>
    <scope>NUCLEOTIDE SEQUENCE [LARGE SCALE GENOMIC DNA]</scope>
    <source>
        <strain evidence="2">R7ANS::ICEMlSym2042</strain>
    </source>
</reference>
<dbReference type="EMBL" id="LZTJ01000031">
    <property type="protein sequence ID" value="OBP72992.1"/>
    <property type="molecule type" value="Genomic_DNA"/>
</dbReference>